<dbReference type="PaxDb" id="6239-Y46H3D.2"/>
<evidence type="ECO:0000256" key="8">
    <source>
        <dbReference type="ARBA" id="ARBA00023069"/>
    </source>
</evidence>
<dbReference type="EMBL" id="BX284605">
    <property type="protein sequence ID" value="CCD69581.1"/>
    <property type="molecule type" value="Genomic_DNA"/>
</dbReference>
<keyword evidence="21" id="KW-1185">Reference proteome</keyword>
<feature type="transmembrane region" description="Helical" evidence="19">
    <location>
        <begin position="46"/>
        <end position="68"/>
    </location>
</feature>
<dbReference type="PANTHER" id="PTHR22943:SF254">
    <property type="entry name" value="SEVEN TM RECEPTOR"/>
    <property type="match status" value="1"/>
</dbReference>
<dbReference type="GeneID" id="192032"/>
<evidence type="ECO:0000256" key="10">
    <source>
        <dbReference type="ARBA" id="ARBA00023170"/>
    </source>
</evidence>
<comment type="similarity">
    <text evidence="14">Belongs to the nematode receptor-like protein str family.</text>
</comment>
<dbReference type="Proteomes" id="UP000001940">
    <property type="component" value="Chromosome V"/>
</dbReference>
<evidence type="ECO:0000256" key="2">
    <source>
        <dbReference type="ARBA" id="ARBA00022475"/>
    </source>
</evidence>
<evidence type="ECO:0000313" key="21">
    <source>
        <dbReference type="Proteomes" id="UP000001940"/>
    </source>
</evidence>
<dbReference type="AGR" id="WB:WBGene00006252"/>
<protein>
    <recommendedName>
        <fullName evidence="16">Serpentine receptor class r-10</fullName>
    </recommendedName>
    <alternativeName>
        <fullName evidence="17">Odorant response abnormal protein 10</fullName>
    </alternativeName>
    <alternativeName>
        <fullName evidence="18">Olfactory receptor 10</fullName>
    </alternativeName>
</protein>
<feature type="transmembrane region" description="Helical" evidence="19">
    <location>
        <begin position="285"/>
        <end position="308"/>
    </location>
</feature>
<dbReference type="InterPro" id="IPR019428">
    <property type="entry name" value="7TM_GPCR_serpentine_rcpt_Str"/>
</dbReference>
<feature type="transmembrane region" description="Helical" evidence="19">
    <location>
        <begin position="251"/>
        <end position="279"/>
    </location>
</feature>
<evidence type="ECO:0000256" key="17">
    <source>
        <dbReference type="ARBA" id="ARBA00078653"/>
    </source>
</evidence>
<dbReference type="GO" id="GO:0038022">
    <property type="term" value="F:G protein-coupled olfactory receptor activity"/>
    <property type="evidence" value="ECO:0000318"/>
    <property type="project" value="GO_Central"/>
</dbReference>
<sequence length="367" mass="41707">MFRGLEWGTLLIQIQQLSAAFSISFNIFLIHLIVNKSPKQIGVYKYFMLYFSIFEIFYGIVTALTSPFHHTQYATYSTIISSKDRALSHFVLNILNAVYWACYGISVAMFAIQFIYRYLATVKSDLARSFQSWKILLWFSLPLVFGTVWAVAGYVFCAPTQEVTDFIKNSIHVTFGLEESEFVYLGPRIFKEHNGTITFNIKPSIGLALNIMTMNISFFAILFFGLKCYYYMRKMMSQSGSSKSIGLQRQLFFALVVQTLIPVVLMLSPFTFALILCIFDINDDVIGGIVVLCIAIYPAIDPLPNIFIIRDYRRALLYYVLRVKNKLFCKTNVISASRNTSCYVDGQISNATGQRAFSNVSMTAGTI</sequence>
<evidence type="ECO:0000256" key="9">
    <source>
        <dbReference type="ARBA" id="ARBA00023136"/>
    </source>
</evidence>
<evidence type="ECO:0000313" key="20">
    <source>
        <dbReference type="EMBL" id="CCD69581.1"/>
    </source>
</evidence>
<dbReference type="HOGENOM" id="CLU_036335_2_0_1"/>
<keyword evidence="6" id="KW-0552">Olfaction</keyword>
<dbReference type="AlphaFoldDB" id="Q966B3"/>
<comment type="subcellular location">
    <subcellularLocation>
        <location evidence="1">Cell projection</location>
        <location evidence="1">Cilium membrane</location>
        <topology evidence="1">Multi-pass membrane protein</topology>
    </subcellularLocation>
</comment>
<gene>
    <name evidence="20 22" type="primary">str-221</name>
    <name evidence="20" type="ORF">CELE_Y46H3D.2</name>
    <name evidence="22" type="ORF">Y46H3D.2</name>
</gene>
<comment type="subunit">
    <text evidence="15">Interacts with odr-4.</text>
</comment>
<dbReference type="UCSC" id="Y46H3D.2">
    <property type="organism name" value="c. elegans"/>
</dbReference>
<keyword evidence="7 19" id="KW-1133">Transmembrane helix</keyword>
<dbReference type="CTD" id="192032"/>
<evidence type="ECO:0000256" key="4">
    <source>
        <dbReference type="ARBA" id="ARBA00022606"/>
    </source>
</evidence>
<dbReference type="Pfam" id="PF10326">
    <property type="entry name" value="7TM_GPCR_Str"/>
    <property type="match status" value="1"/>
</dbReference>
<keyword evidence="5 19" id="KW-0812">Transmembrane</keyword>
<dbReference type="KEGG" id="cel:CELE_Y46H3D.2"/>
<dbReference type="RefSeq" id="NP_503465.2">
    <property type="nucleotide sequence ID" value="NM_071064.2"/>
</dbReference>
<dbReference type="GO" id="GO:0005886">
    <property type="term" value="C:plasma membrane"/>
    <property type="evidence" value="ECO:0000318"/>
    <property type="project" value="GO_Central"/>
</dbReference>
<accession>Q966B3</accession>
<evidence type="ECO:0000256" key="13">
    <source>
        <dbReference type="ARBA" id="ARBA00054965"/>
    </source>
</evidence>
<feature type="transmembrane region" description="Helical" evidence="19">
    <location>
        <begin position="136"/>
        <end position="156"/>
    </location>
</feature>
<evidence type="ECO:0000256" key="11">
    <source>
        <dbReference type="ARBA" id="ARBA00023180"/>
    </source>
</evidence>
<keyword evidence="8" id="KW-0969">Cilium</keyword>
<organism evidence="20 21">
    <name type="scientific">Caenorhabditis elegans</name>
    <dbReference type="NCBI Taxonomy" id="6239"/>
    <lineage>
        <taxon>Eukaryota</taxon>
        <taxon>Metazoa</taxon>
        <taxon>Ecdysozoa</taxon>
        <taxon>Nematoda</taxon>
        <taxon>Chromadorea</taxon>
        <taxon>Rhabditida</taxon>
        <taxon>Rhabditina</taxon>
        <taxon>Rhabditomorpha</taxon>
        <taxon>Rhabditoidea</taxon>
        <taxon>Rhabditidae</taxon>
        <taxon>Peloderinae</taxon>
        <taxon>Caenorhabditis</taxon>
    </lineage>
</organism>
<dbReference type="FunFam" id="1.20.1070.10:FF:000128">
    <property type="entry name" value="Seven TM Receptor"/>
    <property type="match status" value="1"/>
</dbReference>
<dbReference type="WormBase" id="Y46H3D.2">
    <property type="protein sequence ID" value="CE38243"/>
    <property type="gene ID" value="WBGene00006252"/>
    <property type="gene designation" value="str-221"/>
</dbReference>
<dbReference type="GO" id="GO:0060170">
    <property type="term" value="C:ciliary membrane"/>
    <property type="evidence" value="ECO:0007669"/>
    <property type="project" value="UniProtKB-SubCell"/>
</dbReference>
<dbReference type="SMR" id="Q966B3"/>
<evidence type="ECO:0000256" key="1">
    <source>
        <dbReference type="ARBA" id="ARBA00004272"/>
    </source>
</evidence>
<keyword evidence="2" id="KW-1003">Cell membrane</keyword>
<feature type="transmembrane region" description="Helical" evidence="19">
    <location>
        <begin position="207"/>
        <end position="230"/>
    </location>
</feature>
<evidence type="ECO:0000256" key="15">
    <source>
        <dbReference type="ARBA" id="ARBA00064300"/>
    </source>
</evidence>
<keyword evidence="11" id="KW-0325">Glycoprotein</keyword>
<evidence type="ECO:0000256" key="5">
    <source>
        <dbReference type="ARBA" id="ARBA00022692"/>
    </source>
</evidence>
<keyword evidence="9 19" id="KW-0472">Membrane</keyword>
<dbReference type="GO" id="GO:0042048">
    <property type="term" value="P:olfactory behavior"/>
    <property type="evidence" value="ECO:0000318"/>
    <property type="project" value="GO_Central"/>
</dbReference>
<evidence type="ECO:0000256" key="6">
    <source>
        <dbReference type="ARBA" id="ARBA00022725"/>
    </source>
</evidence>
<evidence type="ECO:0000256" key="3">
    <source>
        <dbReference type="ARBA" id="ARBA00022500"/>
    </source>
</evidence>
<comment type="function">
    <text evidence="13">An odorant receptor which affects chemotaxis to the volatile odorant diacetyl. Specifies AWA neuronal cell fate via the odr-7 pathway.</text>
</comment>
<evidence type="ECO:0000256" key="19">
    <source>
        <dbReference type="SAM" id="Phobius"/>
    </source>
</evidence>
<dbReference type="PANTHER" id="PTHR22943">
    <property type="entry name" value="7-TRANSMEMBRANE DOMAIN RECEPTOR C.ELEGANS"/>
    <property type="match status" value="1"/>
</dbReference>
<dbReference type="Gene3D" id="1.20.1070.10">
    <property type="entry name" value="Rhodopsin 7-helix transmembrane proteins"/>
    <property type="match status" value="1"/>
</dbReference>
<evidence type="ECO:0000313" key="22">
    <source>
        <dbReference type="WormBase" id="Y46H3D.2"/>
    </source>
</evidence>
<keyword evidence="12" id="KW-0966">Cell projection</keyword>
<evidence type="ECO:0000256" key="14">
    <source>
        <dbReference type="ARBA" id="ARBA00061678"/>
    </source>
</evidence>
<dbReference type="PhylomeDB" id="Q966B3"/>
<feature type="transmembrane region" description="Helical" evidence="19">
    <location>
        <begin position="12"/>
        <end position="34"/>
    </location>
</feature>
<proteinExistence type="inferred from homology"/>
<evidence type="ECO:0000256" key="16">
    <source>
        <dbReference type="ARBA" id="ARBA00067967"/>
    </source>
</evidence>
<keyword evidence="4" id="KW-0716">Sensory transduction</keyword>
<feature type="transmembrane region" description="Helical" evidence="19">
    <location>
        <begin position="97"/>
        <end position="116"/>
    </location>
</feature>
<evidence type="ECO:0000256" key="7">
    <source>
        <dbReference type="ARBA" id="ARBA00022989"/>
    </source>
</evidence>
<reference evidence="20 21" key="1">
    <citation type="journal article" date="1998" name="Science">
        <title>Genome sequence of the nematode C. elegans: a platform for investigating biology.</title>
        <authorList>
            <consortium name="The C. elegans sequencing consortium"/>
            <person name="Sulson J.E."/>
            <person name="Waterston R."/>
        </authorList>
    </citation>
    <scope>NUCLEOTIDE SEQUENCE [LARGE SCALE GENOMIC DNA]</scope>
    <source>
        <strain evidence="20 21">Bristol N2</strain>
    </source>
</reference>
<keyword evidence="3" id="KW-0145">Chemotaxis</keyword>
<keyword evidence="10 20" id="KW-0675">Receptor</keyword>
<dbReference type="GO" id="GO:0007186">
    <property type="term" value="P:G protein-coupled receptor signaling pathway"/>
    <property type="evidence" value="ECO:0000318"/>
    <property type="project" value="GO_Central"/>
</dbReference>
<dbReference type="FunCoup" id="Q966B3">
    <property type="interactions" value="1"/>
</dbReference>
<dbReference type="InParanoid" id="Q966B3"/>
<evidence type="ECO:0000256" key="12">
    <source>
        <dbReference type="ARBA" id="ARBA00023273"/>
    </source>
</evidence>
<name>Q966B3_CAEEL</name>
<dbReference type="GO" id="GO:0006935">
    <property type="term" value="P:chemotaxis"/>
    <property type="evidence" value="ECO:0007669"/>
    <property type="project" value="UniProtKB-KW"/>
</dbReference>
<dbReference type="eggNOG" id="ENOG502TJG8">
    <property type="taxonomic scope" value="Eukaryota"/>
</dbReference>
<evidence type="ECO:0000256" key="18">
    <source>
        <dbReference type="ARBA" id="ARBA00082489"/>
    </source>
</evidence>
<dbReference type="SUPFAM" id="SSF81321">
    <property type="entry name" value="Family A G protein-coupled receptor-like"/>
    <property type="match status" value="1"/>
</dbReference>